<dbReference type="PANTHER" id="PTHR39166">
    <property type="entry name" value="BLL1166 PROTEIN"/>
    <property type="match status" value="1"/>
</dbReference>
<proteinExistence type="predicted"/>
<dbReference type="Pfam" id="PF06042">
    <property type="entry name" value="NTP_transf_6"/>
    <property type="match status" value="1"/>
</dbReference>
<keyword evidence="2" id="KW-1185">Reference proteome</keyword>
<dbReference type="EMBL" id="JAGYPG010000002">
    <property type="protein sequence ID" value="MBS4195951.1"/>
    <property type="molecule type" value="Genomic_DNA"/>
</dbReference>
<dbReference type="AlphaFoldDB" id="A0A942YJ25"/>
<dbReference type="Proteomes" id="UP000681414">
    <property type="component" value="Unassembled WGS sequence"/>
</dbReference>
<dbReference type="RefSeq" id="WP_213125123.1">
    <property type="nucleotide sequence ID" value="NZ_JAGYPG010000002.1"/>
</dbReference>
<gene>
    <name evidence="1" type="ORF">KHA97_12860</name>
</gene>
<reference evidence="1 2" key="1">
    <citation type="submission" date="2021-05" db="EMBL/GenBank/DDBJ databases">
        <title>Novel Bacillus species.</title>
        <authorList>
            <person name="Liu G."/>
        </authorList>
    </citation>
    <scope>NUCLEOTIDE SEQUENCE [LARGE SCALE GENOMIC DNA]</scope>
    <source>
        <strain evidence="2">FJAT-49780</strain>
    </source>
</reference>
<comment type="caution">
    <text evidence="1">The sequence shown here is derived from an EMBL/GenBank/DDBJ whole genome shotgun (WGS) entry which is preliminary data.</text>
</comment>
<sequence length="188" mass="22417">MYIRNESDIIRLIEHDRWMMDILHHAKSLDLPDWWICAGFVRSKVWDELHGFTIRTQIPDIDVIYYDPSDLNEETEKRYEERLRVLYPTIPWSIKNEARMHIGNNVLAYESSTDAISKFPETASALGVKLDSNDHLILTAPHGIHDVIHLEVRPTPYFLENQLTTLYEERIRKKDWKSTWTKLKIFYF</sequence>
<accession>A0A942YJ25</accession>
<organism evidence="1 2">
    <name type="scientific">Lederbergia citri</name>
    <dbReference type="NCBI Taxonomy" id="2833580"/>
    <lineage>
        <taxon>Bacteria</taxon>
        <taxon>Bacillati</taxon>
        <taxon>Bacillota</taxon>
        <taxon>Bacilli</taxon>
        <taxon>Bacillales</taxon>
        <taxon>Bacillaceae</taxon>
        <taxon>Lederbergia</taxon>
    </lineage>
</organism>
<dbReference type="PANTHER" id="PTHR39166:SF1">
    <property type="entry name" value="BLL1166 PROTEIN"/>
    <property type="match status" value="1"/>
</dbReference>
<evidence type="ECO:0000313" key="2">
    <source>
        <dbReference type="Proteomes" id="UP000681414"/>
    </source>
</evidence>
<protein>
    <submittedName>
        <fullName evidence="1">Nucleotidyltransferase family protein</fullName>
    </submittedName>
</protein>
<dbReference type="InterPro" id="IPR009267">
    <property type="entry name" value="NTP_transf_6"/>
</dbReference>
<evidence type="ECO:0000313" key="1">
    <source>
        <dbReference type="EMBL" id="MBS4195951.1"/>
    </source>
</evidence>
<name>A0A942YJ25_9BACI</name>